<name>A0A0T5P9N1_9RHOB</name>
<dbReference type="InterPro" id="IPR011051">
    <property type="entry name" value="RmlC_Cupin_sf"/>
</dbReference>
<dbReference type="CDD" id="cd02224">
    <property type="entry name" value="cupin_SPO2919-like"/>
    <property type="match status" value="1"/>
</dbReference>
<evidence type="ECO:0000313" key="7">
    <source>
        <dbReference type="Proteomes" id="UP000325785"/>
    </source>
</evidence>
<evidence type="ECO:0000259" key="3">
    <source>
        <dbReference type="Pfam" id="PF07883"/>
    </source>
</evidence>
<proteinExistence type="predicted"/>
<keyword evidence="6" id="KW-1185">Reference proteome</keyword>
<dbReference type="GO" id="GO:0046872">
    <property type="term" value="F:metal ion binding"/>
    <property type="evidence" value="ECO:0007669"/>
    <property type="project" value="UniProtKB-KW"/>
</dbReference>
<feature type="region of interest" description="Disordered" evidence="2">
    <location>
        <begin position="1"/>
        <end position="23"/>
    </location>
</feature>
<reference evidence="5 7" key="2">
    <citation type="submission" date="2018-08" db="EMBL/GenBank/DDBJ databases">
        <title>Genetic Globetrotter - A new plasmid hitch-hiking vast phylogenetic and geographic distances.</title>
        <authorList>
            <person name="Vollmers J."/>
            <person name="Petersen J."/>
        </authorList>
    </citation>
    <scope>NUCLEOTIDE SEQUENCE [LARGE SCALE GENOMIC DNA]</scope>
    <source>
        <strain evidence="5 7">DSM 26383</strain>
    </source>
</reference>
<organism evidence="4 6">
    <name type="scientific">Roseovarius indicus</name>
    <dbReference type="NCBI Taxonomy" id="540747"/>
    <lineage>
        <taxon>Bacteria</taxon>
        <taxon>Pseudomonadati</taxon>
        <taxon>Pseudomonadota</taxon>
        <taxon>Alphaproteobacteria</taxon>
        <taxon>Rhodobacterales</taxon>
        <taxon>Roseobacteraceae</taxon>
        <taxon>Roseovarius</taxon>
    </lineage>
</organism>
<dbReference type="EMBL" id="LAXI01000005">
    <property type="protein sequence ID" value="KRS17993.1"/>
    <property type="molecule type" value="Genomic_DNA"/>
</dbReference>
<dbReference type="InterPro" id="IPR051610">
    <property type="entry name" value="GPI/OXD"/>
</dbReference>
<accession>A0A0T5P9N1</accession>
<reference evidence="4 6" key="1">
    <citation type="submission" date="2015-04" db="EMBL/GenBank/DDBJ databases">
        <title>The draft genome sequence of Roseovarius indicus B108T.</title>
        <authorList>
            <person name="Li G."/>
            <person name="Lai Q."/>
            <person name="Shao Z."/>
            <person name="Yan P."/>
        </authorList>
    </citation>
    <scope>NUCLEOTIDE SEQUENCE [LARGE SCALE GENOMIC DNA]</scope>
    <source>
        <strain evidence="4 6">B108</strain>
    </source>
</reference>
<dbReference type="PATRIC" id="fig|540747.5.peg.5043"/>
<sequence>MTHPVLNVEDAPAIPTRPPEGSTRFGATVAPMGAAIGSGGLGAMYTVVEPGKRAFPFHNHLGNDEMFVIMEGTGTYRFGEAEYPVRAGDVCAAPRGGPETAHQLINTGDSALKYLSISTLDDPDVVEYPDSGKFAAIAIAPGADFREAHIRFVGRKETSGDYWEGEE</sequence>
<evidence type="ECO:0000313" key="6">
    <source>
        <dbReference type="Proteomes" id="UP000051401"/>
    </source>
</evidence>
<evidence type="ECO:0000256" key="1">
    <source>
        <dbReference type="ARBA" id="ARBA00022723"/>
    </source>
</evidence>
<dbReference type="InterPro" id="IPR014710">
    <property type="entry name" value="RmlC-like_jellyroll"/>
</dbReference>
<dbReference type="Pfam" id="PF07883">
    <property type="entry name" value="Cupin_2"/>
    <property type="match status" value="1"/>
</dbReference>
<dbReference type="EMBL" id="CP031598">
    <property type="protein sequence ID" value="QEW27186.1"/>
    <property type="molecule type" value="Genomic_DNA"/>
</dbReference>
<keyword evidence="1" id="KW-0479">Metal-binding</keyword>
<dbReference type="RefSeq" id="WP_074939704.1">
    <property type="nucleotide sequence ID" value="NZ_CP031598.1"/>
</dbReference>
<dbReference type="Proteomes" id="UP000325785">
    <property type="component" value="Chromosome"/>
</dbReference>
<dbReference type="Proteomes" id="UP000051401">
    <property type="component" value="Unassembled WGS sequence"/>
</dbReference>
<evidence type="ECO:0000256" key="2">
    <source>
        <dbReference type="SAM" id="MobiDB-lite"/>
    </source>
</evidence>
<protein>
    <recommendedName>
        <fullName evidence="3">Cupin type-2 domain-containing protein</fullName>
    </recommendedName>
</protein>
<dbReference type="PANTHER" id="PTHR35848">
    <property type="entry name" value="OXALATE-BINDING PROTEIN"/>
    <property type="match status" value="1"/>
</dbReference>
<dbReference type="Gene3D" id="2.60.120.10">
    <property type="entry name" value="Jelly Rolls"/>
    <property type="match status" value="1"/>
</dbReference>
<dbReference type="AlphaFoldDB" id="A0A0T5P9N1"/>
<dbReference type="InterPro" id="IPR013096">
    <property type="entry name" value="Cupin_2"/>
</dbReference>
<dbReference type="SUPFAM" id="SSF51182">
    <property type="entry name" value="RmlC-like cupins"/>
    <property type="match status" value="1"/>
</dbReference>
<gene>
    <name evidence="5" type="ORF">RIdsm_02997</name>
    <name evidence="4" type="ORF">XM52_10590</name>
</gene>
<evidence type="ECO:0000313" key="4">
    <source>
        <dbReference type="EMBL" id="KRS17993.1"/>
    </source>
</evidence>
<feature type="domain" description="Cupin type-2" evidence="3">
    <location>
        <begin position="45"/>
        <end position="117"/>
    </location>
</feature>
<dbReference type="OrthoDB" id="116921at2"/>
<evidence type="ECO:0000313" key="5">
    <source>
        <dbReference type="EMBL" id="QEW27186.1"/>
    </source>
</evidence>
<dbReference type="PANTHER" id="PTHR35848:SF6">
    <property type="entry name" value="CUPIN TYPE-2 DOMAIN-CONTAINING PROTEIN"/>
    <property type="match status" value="1"/>
</dbReference>
<dbReference type="KEGG" id="rid:RIdsm_02997"/>
<dbReference type="STRING" id="540747.SAMN04488031_101348"/>